<dbReference type="AlphaFoldDB" id="A0A9P7E4N1"/>
<evidence type="ECO:0000313" key="2">
    <source>
        <dbReference type="Proteomes" id="UP000807769"/>
    </source>
</evidence>
<evidence type="ECO:0008006" key="3">
    <source>
        <dbReference type="Google" id="ProtNLM"/>
    </source>
</evidence>
<proteinExistence type="predicted"/>
<dbReference type="InterPro" id="IPR036322">
    <property type="entry name" value="WD40_repeat_dom_sf"/>
</dbReference>
<name>A0A9P7E4N1_9AGAM</name>
<accession>A0A9P7E4N1</accession>
<protein>
    <recommendedName>
        <fullName evidence="3">Anaphase-promoting complex subunit 4 WD40 domain-containing protein</fullName>
    </recommendedName>
</protein>
<dbReference type="RefSeq" id="XP_041189584.1">
    <property type="nucleotide sequence ID" value="XM_041340761.1"/>
</dbReference>
<dbReference type="SUPFAM" id="SSF50978">
    <property type="entry name" value="WD40 repeat-like"/>
    <property type="match status" value="1"/>
</dbReference>
<dbReference type="InterPro" id="IPR001680">
    <property type="entry name" value="WD40_rpt"/>
</dbReference>
<dbReference type="SMART" id="SM00320">
    <property type="entry name" value="WD40"/>
    <property type="match status" value="2"/>
</dbReference>
<keyword evidence="2" id="KW-1185">Reference proteome</keyword>
<dbReference type="EMBL" id="JABBWG010000032">
    <property type="protein sequence ID" value="KAG1810688.1"/>
    <property type="molecule type" value="Genomic_DNA"/>
</dbReference>
<evidence type="ECO:0000313" key="1">
    <source>
        <dbReference type="EMBL" id="KAG1810688.1"/>
    </source>
</evidence>
<organism evidence="1 2">
    <name type="scientific">Suillus subaureus</name>
    <dbReference type="NCBI Taxonomy" id="48587"/>
    <lineage>
        <taxon>Eukaryota</taxon>
        <taxon>Fungi</taxon>
        <taxon>Dikarya</taxon>
        <taxon>Basidiomycota</taxon>
        <taxon>Agaricomycotina</taxon>
        <taxon>Agaricomycetes</taxon>
        <taxon>Agaricomycetidae</taxon>
        <taxon>Boletales</taxon>
        <taxon>Suillineae</taxon>
        <taxon>Suillaceae</taxon>
        <taxon>Suillus</taxon>
    </lineage>
</organism>
<dbReference type="Gene3D" id="2.130.10.10">
    <property type="entry name" value="YVTN repeat-like/Quinoprotein amine dehydrogenase"/>
    <property type="match status" value="1"/>
</dbReference>
<dbReference type="InterPro" id="IPR015943">
    <property type="entry name" value="WD40/YVTN_repeat-like_dom_sf"/>
</dbReference>
<dbReference type="GeneID" id="64634777"/>
<gene>
    <name evidence="1" type="ORF">BJ212DRAFT_1484255</name>
</gene>
<comment type="caution">
    <text evidence="1">The sequence shown here is derived from an EMBL/GenBank/DDBJ whole genome shotgun (WGS) entry which is preliminary data.</text>
</comment>
<dbReference type="Proteomes" id="UP000807769">
    <property type="component" value="Unassembled WGS sequence"/>
</dbReference>
<reference evidence="1" key="1">
    <citation type="journal article" date="2020" name="New Phytol.">
        <title>Comparative genomics reveals dynamic genome evolution in host specialist ectomycorrhizal fungi.</title>
        <authorList>
            <person name="Lofgren L.A."/>
            <person name="Nguyen N.H."/>
            <person name="Vilgalys R."/>
            <person name="Ruytinx J."/>
            <person name="Liao H.L."/>
            <person name="Branco S."/>
            <person name="Kuo A."/>
            <person name="LaButti K."/>
            <person name="Lipzen A."/>
            <person name="Andreopoulos W."/>
            <person name="Pangilinan J."/>
            <person name="Riley R."/>
            <person name="Hundley H."/>
            <person name="Na H."/>
            <person name="Barry K."/>
            <person name="Grigoriev I.V."/>
            <person name="Stajich J.E."/>
            <person name="Kennedy P.G."/>
        </authorList>
    </citation>
    <scope>NUCLEOTIDE SEQUENCE</scope>
    <source>
        <strain evidence="1">MN1</strain>
    </source>
</reference>
<dbReference type="OrthoDB" id="3238562at2759"/>
<sequence>MVWSLTSGEMIQEIVSPVAGYISAITWIDVDDRGETTFAFGASDGNIQIYERIDDALFKFCSTTIGHSGLVELLAWDPVHHRLASASDGRPHIWNFTPDKNLVSITSKLDKQPYVAHTVHFYDNGASILVSYLESGEIFCYSIEP</sequence>